<keyword evidence="3 6" id="KW-1133">Transmembrane helix</keyword>
<dbReference type="GO" id="GO:0016020">
    <property type="term" value="C:membrane"/>
    <property type="evidence" value="ECO:0007669"/>
    <property type="project" value="InterPro"/>
</dbReference>
<dbReference type="GO" id="GO:0022857">
    <property type="term" value="F:transmembrane transporter activity"/>
    <property type="evidence" value="ECO:0007669"/>
    <property type="project" value="InterPro"/>
</dbReference>
<evidence type="ECO:0000256" key="1">
    <source>
        <dbReference type="ARBA" id="ARBA00004127"/>
    </source>
</evidence>
<feature type="transmembrane region" description="Helical" evidence="6">
    <location>
        <begin position="438"/>
        <end position="461"/>
    </location>
</feature>
<evidence type="ECO:0000256" key="6">
    <source>
        <dbReference type="SAM" id="Phobius"/>
    </source>
</evidence>
<comment type="subcellular location">
    <subcellularLocation>
        <location evidence="1">Endomembrane system</location>
        <topology evidence="1">Multi-pass membrane protein</topology>
    </subcellularLocation>
</comment>
<evidence type="ECO:0000259" key="7">
    <source>
        <dbReference type="PROSITE" id="PS50850"/>
    </source>
</evidence>
<dbReference type="AlphaFoldDB" id="A0A6B0RMD2"/>
<dbReference type="GO" id="GO:0012505">
    <property type="term" value="C:endomembrane system"/>
    <property type="evidence" value="ECO:0007669"/>
    <property type="project" value="UniProtKB-SubCell"/>
</dbReference>
<feature type="transmembrane region" description="Helical" evidence="6">
    <location>
        <begin position="12"/>
        <end position="31"/>
    </location>
</feature>
<dbReference type="EMBL" id="VBQZ03000064">
    <property type="protein sequence ID" value="MXQ90672.1"/>
    <property type="molecule type" value="Genomic_DNA"/>
</dbReference>
<dbReference type="Gene3D" id="1.20.1250.20">
    <property type="entry name" value="MFS general substrate transporter like domains"/>
    <property type="match status" value="1"/>
</dbReference>
<keyword evidence="9" id="KW-1185">Reference proteome</keyword>
<comment type="caution">
    <text evidence="8">The sequence shown here is derived from an EMBL/GenBank/DDBJ whole genome shotgun (WGS) entry which is preliminary data.</text>
</comment>
<proteinExistence type="predicted"/>
<dbReference type="PANTHER" id="PTHR24064">
    <property type="entry name" value="SOLUTE CARRIER FAMILY 22 MEMBER"/>
    <property type="match status" value="1"/>
</dbReference>
<evidence type="ECO:0000256" key="3">
    <source>
        <dbReference type="ARBA" id="ARBA00022989"/>
    </source>
</evidence>
<evidence type="ECO:0000256" key="4">
    <source>
        <dbReference type="ARBA" id="ARBA00023136"/>
    </source>
</evidence>
<feature type="transmembrane region" description="Helical" evidence="6">
    <location>
        <begin position="413"/>
        <end position="432"/>
    </location>
</feature>
<dbReference type="InterPro" id="IPR020846">
    <property type="entry name" value="MFS_dom"/>
</dbReference>
<dbReference type="InterPro" id="IPR005828">
    <property type="entry name" value="MFS_sugar_transport-like"/>
</dbReference>
<dbReference type="Pfam" id="PF00083">
    <property type="entry name" value="Sugar_tr"/>
    <property type="match status" value="2"/>
</dbReference>
<feature type="transmembrane region" description="Helical" evidence="6">
    <location>
        <begin position="199"/>
        <end position="217"/>
    </location>
</feature>
<name>A0A6B0RMD2_9CETA</name>
<accession>A0A6B0RMD2</accession>
<reference evidence="8" key="1">
    <citation type="submission" date="2019-10" db="EMBL/GenBank/DDBJ databases">
        <title>The sequence and de novo assembly of the wild yak genome.</title>
        <authorList>
            <person name="Liu Y."/>
        </authorList>
    </citation>
    <scope>NUCLEOTIDE SEQUENCE [LARGE SCALE GENOMIC DNA]</scope>
    <source>
        <strain evidence="8">WY2019</strain>
    </source>
</reference>
<feature type="region of interest" description="Disordered" evidence="5">
    <location>
        <begin position="223"/>
        <end position="243"/>
    </location>
</feature>
<organism evidence="8 9">
    <name type="scientific">Bos mutus</name>
    <name type="common">wild yak</name>
    <dbReference type="NCBI Taxonomy" id="72004"/>
    <lineage>
        <taxon>Eukaryota</taxon>
        <taxon>Metazoa</taxon>
        <taxon>Chordata</taxon>
        <taxon>Craniata</taxon>
        <taxon>Vertebrata</taxon>
        <taxon>Euteleostomi</taxon>
        <taxon>Mammalia</taxon>
        <taxon>Eutheria</taxon>
        <taxon>Laurasiatheria</taxon>
        <taxon>Artiodactyla</taxon>
        <taxon>Ruminantia</taxon>
        <taxon>Pecora</taxon>
        <taxon>Bovidae</taxon>
        <taxon>Bovinae</taxon>
        <taxon>Bos</taxon>
    </lineage>
</organism>
<feature type="domain" description="Major facilitator superfamily (MFS) profile" evidence="7">
    <location>
        <begin position="101"/>
        <end position="471"/>
    </location>
</feature>
<gene>
    <name evidence="8" type="ORF">E5288_WYG016018</name>
</gene>
<feature type="transmembrane region" description="Helical" evidence="6">
    <location>
        <begin position="268"/>
        <end position="286"/>
    </location>
</feature>
<dbReference type="InterPro" id="IPR036259">
    <property type="entry name" value="MFS_trans_sf"/>
</dbReference>
<evidence type="ECO:0000313" key="9">
    <source>
        <dbReference type="Proteomes" id="UP000322234"/>
    </source>
</evidence>
<evidence type="ECO:0000256" key="2">
    <source>
        <dbReference type="ARBA" id="ARBA00022692"/>
    </source>
</evidence>
<evidence type="ECO:0000256" key="5">
    <source>
        <dbReference type="SAM" id="MobiDB-lite"/>
    </source>
</evidence>
<dbReference type="Proteomes" id="UP000322234">
    <property type="component" value="Unassembled WGS sequence"/>
</dbReference>
<dbReference type="SUPFAM" id="SSF103473">
    <property type="entry name" value="MFS general substrate transporter"/>
    <property type="match status" value="1"/>
</dbReference>
<sequence>MAFTELLEQAGGVGLFQALQILTFFLFSVWVPFQLVVENFSAAVPGHHCWAHLLENGSGAPANLSPEALLPVSIPPGPNRGPHQCLCFRHPQWQLLDPNATATNWSEADREPCVDGWIYDHSTFTCTIVTEWDLVCDHQGLKPLGQSIYMAGAMVGCIVRGFLSHQFGRKPVLSRCCVLVAVTSISTIAAPRFPVYCGLRFLSALGLSSILLTSAMLSESLDRRPQPVGGVDHNQHKGRHHGDPGVHLRIGQMAVGGLAFTLRDWRTLQLAVSVPFFVIFLISWRLPESAQWHVIIGKPDQALQELKKVAKINGHKEARKTLTTEVLMSSMQEVASAKSRQSVLDLFRLPVLRWRTCNLLVVNFFLTVSYYGIVLDLQNLGSNIFLLQVLFGAVDLLAWAITTFLLRFFGRRTTLAGSLAGAGFAVLANMLVPQDLQTLRVVFAVLGKGCFGLSLTCIMIYKPELFPTSLR</sequence>
<keyword evidence="2 6" id="KW-0812">Transmembrane</keyword>
<feature type="transmembrane region" description="Helical" evidence="6">
    <location>
        <begin position="385"/>
        <end position="406"/>
    </location>
</feature>
<feature type="transmembrane region" description="Helical" evidence="6">
    <location>
        <begin position="356"/>
        <end position="373"/>
    </location>
</feature>
<dbReference type="PROSITE" id="PS50850">
    <property type="entry name" value="MFS"/>
    <property type="match status" value="1"/>
</dbReference>
<protein>
    <recommendedName>
        <fullName evidence="7">Major facilitator superfamily (MFS) profile domain-containing protein</fullName>
    </recommendedName>
</protein>
<evidence type="ECO:0000313" key="8">
    <source>
        <dbReference type="EMBL" id="MXQ90672.1"/>
    </source>
</evidence>
<keyword evidence="4 6" id="KW-0472">Membrane</keyword>